<dbReference type="GO" id="GO:1990189">
    <property type="term" value="F:protein N-terminal-serine acetyltransferase activity"/>
    <property type="evidence" value="ECO:0007669"/>
    <property type="project" value="TreeGrafter"/>
</dbReference>
<dbReference type="GO" id="GO:0008999">
    <property type="term" value="F:protein-N-terminal-alanine acetyltransferase activity"/>
    <property type="evidence" value="ECO:0007669"/>
    <property type="project" value="TreeGrafter"/>
</dbReference>
<proteinExistence type="predicted"/>
<dbReference type="PROSITE" id="PS51186">
    <property type="entry name" value="GNAT"/>
    <property type="match status" value="1"/>
</dbReference>
<dbReference type="InterPro" id="IPR000182">
    <property type="entry name" value="GNAT_dom"/>
</dbReference>
<gene>
    <name evidence="2" type="ORF">DIU77_015840</name>
    <name evidence="3" type="ORF">DIU77_16170</name>
</gene>
<dbReference type="Gene3D" id="3.40.630.30">
    <property type="match status" value="1"/>
</dbReference>
<reference evidence="2" key="4">
    <citation type="submission" date="2023-08" db="EMBL/GenBank/DDBJ databases">
        <authorList>
            <person name="Guima S.E.S."/>
            <person name="Martins L.F."/>
            <person name="Silva A.M."/>
            <person name="Setubal J.C."/>
        </authorList>
    </citation>
    <scope>NUCLEOTIDE SEQUENCE</scope>
    <source>
        <strain evidence="2">ZC4RG45</strain>
    </source>
</reference>
<dbReference type="Proteomes" id="UP000249324">
    <property type="component" value="Unassembled WGS sequence"/>
</dbReference>
<keyword evidence="3" id="KW-0808">Transferase</keyword>
<accession>A0A2W4IZQ5</accession>
<dbReference type="EMBL" id="QGUI02000260">
    <property type="protein sequence ID" value="MFO7193714.1"/>
    <property type="molecule type" value="Genomic_DNA"/>
</dbReference>
<name>A0A2W4IZQ5_9PSEU</name>
<organism evidence="3">
    <name type="scientific">Thermocrispum agreste</name>
    <dbReference type="NCBI Taxonomy" id="37925"/>
    <lineage>
        <taxon>Bacteria</taxon>
        <taxon>Bacillati</taxon>
        <taxon>Actinomycetota</taxon>
        <taxon>Actinomycetes</taxon>
        <taxon>Pseudonocardiales</taxon>
        <taxon>Pseudonocardiaceae</taxon>
        <taxon>Thermocrispum</taxon>
    </lineage>
</organism>
<sequence length="220" mass="24342">MTADPWPLRHLVLRTPRLELRPDDDDGLFELIEVARAGIHPPEEMPFAFPWTDAGPEALGPNTVRHHWERRASIVGGSFVVNFLVRLDGKVIGEQGLVAEDFPITREVSTGSWLGRACQGQGFGTEMRAAVLMFAFDHLGAETARSSALDGNEASAAVSRKLGYRPDGTRLLVVRGRRRVERRFLLTAQDFVRPKWTLYTEGADACVPFLASGQIPPVKP</sequence>
<comment type="caution">
    <text evidence="3">The sequence shown here is derived from an EMBL/GenBank/DDBJ whole genome shotgun (WGS) entry which is preliminary data.</text>
</comment>
<dbReference type="Pfam" id="PF13302">
    <property type="entry name" value="Acetyltransf_3"/>
    <property type="match status" value="1"/>
</dbReference>
<evidence type="ECO:0000313" key="3">
    <source>
        <dbReference type="EMBL" id="PZM92114.1"/>
    </source>
</evidence>
<feature type="domain" description="N-acetyltransferase" evidence="1">
    <location>
        <begin position="18"/>
        <end position="189"/>
    </location>
</feature>
<evidence type="ECO:0000313" key="4">
    <source>
        <dbReference type="Proteomes" id="UP000249324"/>
    </source>
</evidence>
<dbReference type="PANTHER" id="PTHR43441:SF11">
    <property type="entry name" value="RIBOSOMAL-PROTEIN-SERINE ACETYLTRANSFERASE"/>
    <property type="match status" value="1"/>
</dbReference>
<dbReference type="PANTHER" id="PTHR43441">
    <property type="entry name" value="RIBOSOMAL-PROTEIN-SERINE ACETYLTRANSFERASE"/>
    <property type="match status" value="1"/>
</dbReference>
<reference evidence="2" key="2">
    <citation type="submission" date="2018-05" db="EMBL/GenBank/DDBJ databases">
        <authorList>
            <person name="Moura L."/>
            <person name="Setubal J.C."/>
        </authorList>
    </citation>
    <scope>NUCLEOTIDE SEQUENCE</scope>
    <source>
        <strain evidence="2">ZC4RG45</strain>
    </source>
</reference>
<dbReference type="InterPro" id="IPR016181">
    <property type="entry name" value="Acyl_CoA_acyltransferase"/>
</dbReference>
<dbReference type="STRING" id="1111738.GCA_000427905_01014"/>
<dbReference type="AlphaFoldDB" id="A0A2W4IZQ5"/>
<evidence type="ECO:0000259" key="1">
    <source>
        <dbReference type="PROSITE" id="PS51186"/>
    </source>
</evidence>
<reference evidence="3" key="1">
    <citation type="submission" date="2018-05" db="EMBL/GenBank/DDBJ databases">
        <authorList>
            <person name="Lanie J.A."/>
            <person name="Ng W.-L."/>
            <person name="Kazmierczak K.M."/>
            <person name="Andrzejewski T.M."/>
            <person name="Davidsen T.M."/>
            <person name="Wayne K.J."/>
            <person name="Tettelin H."/>
            <person name="Glass J.I."/>
            <person name="Rusch D."/>
            <person name="Podicherti R."/>
            <person name="Tsui H.-C.T."/>
            <person name="Winkler M.E."/>
        </authorList>
    </citation>
    <scope>NUCLEOTIDE SEQUENCE</scope>
    <source>
        <strain evidence="3">ZC4RG45</strain>
    </source>
</reference>
<protein>
    <submittedName>
        <fullName evidence="2 3">N-acetyltransferase</fullName>
    </submittedName>
</protein>
<evidence type="ECO:0000313" key="2">
    <source>
        <dbReference type="EMBL" id="MFO7193714.1"/>
    </source>
</evidence>
<dbReference type="EMBL" id="QGUI01000720">
    <property type="protein sequence ID" value="PZM92114.1"/>
    <property type="molecule type" value="Genomic_DNA"/>
</dbReference>
<dbReference type="SUPFAM" id="SSF55729">
    <property type="entry name" value="Acyl-CoA N-acyltransferases (Nat)"/>
    <property type="match status" value="1"/>
</dbReference>
<dbReference type="InterPro" id="IPR051908">
    <property type="entry name" value="Ribosomal_N-acetyltransferase"/>
</dbReference>
<dbReference type="GO" id="GO:0005737">
    <property type="term" value="C:cytoplasm"/>
    <property type="evidence" value="ECO:0007669"/>
    <property type="project" value="TreeGrafter"/>
</dbReference>
<reference evidence="2 4" key="3">
    <citation type="journal article" date="2021" name="BMC Genomics">
        <title>Genome-resolved metagenome and metatranscriptome analyses of thermophilic composting reveal key bacterial players and their metabolic interactions.</title>
        <authorList>
            <person name="Braga L.P.P."/>
            <person name="Pereira R.V."/>
            <person name="Martins L.F."/>
            <person name="Moura L.M.S."/>
            <person name="Sanchez F.B."/>
            <person name="Patane J.S.L."/>
            <person name="da Silva A.M."/>
            <person name="Setubal J.C."/>
        </authorList>
    </citation>
    <scope>NUCLEOTIDE SEQUENCE [LARGE SCALE GENOMIC DNA]</scope>
    <source>
        <strain evidence="2">ZC4RG45</strain>
    </source>
</reference>